<evidence type="ECO:0000256" key="1">
    <source>
        <dbReference type="SAM" id="MobiDB-lite"/>
    </source>
</evidence>
<protein>
    <submittedName>
        <fullName evidence="2">Uncharacterized protein</fullName>
    </submittedName>
</protein>
<dbReference type="VEuPathDB" id="FungiDB:RhiirFUN_024374"/>
<evidence type="ECO:0000313" key="3">
    <source>
        <dbReference type="Proteomes" id="UP000233469"/>
    </source>
</evidence>
<dbReference type="VEuPathDB" id="FungiDB:RhiirA1_505944"/>
<feature type="compositionally biased region" description="Basic and acidic residues" evidence="1">
    <location>
        <begin position="141"/>
        <end position="151"/>
    </location>
</feature>
<comment type="caution">
    <text evidence="2">The sequence shown here is derived from an EMBL/GenBank/DDBJ whole genome shotgun (WGS) entry which is preliminary data.</text>
</comment>
<feature type="region of interest" description="Disordered" evidence="1">
    <location>
        <begin position="132"/>
        <end position="173"/>
    </location>
</feature>
<gene>
    <name evidence="2" type="ORF">RhiirC2_775190</name>
</gene>
<reference evidence="2 3" key="2">
    <citation type="submission" date="2017-10" db="EMBL/GenBank/DDBJ databases">
        <title>Extensive intraspecific genome diversity in a model arbuscular mycorrhizal fungus.</title>
        <authorList>
            <person name="Chen E.C.H."/>
            <person name="Morin E."/>
            <person name="Baudet D."/>
            <person name="Noel J."/>
            <person name="Ndikumana S."/>
            <person name="Charron P."/>
            <person name="St-Onge C."/>
            <person name="Giorgi J."/>
            <person name="Grigoriev I.V."/>
            <person name="Roux C."/>
            <person name="Martin F.M."/>
            <person name="Corradi N."/>
        </authorList>
    </citation>
    <scope>NUCLEOTIDE SEQUENCE [LARGE SCALE GENOMIC DNA]</scope>
    <source>
        <strain evidence="2 3">C2</strain>
    </source>
</reference>
<evidence type="ECO:0000313" key="2">
    <source>
        <dbReference type="EMBL" id="PKK74125.1"/>
    </source>
</evidence>
<name>A0A2N1NJL5_9GLOM</name>
<dbReference type="Proteomes" id="UP000233469">
    <property type="component" value="Unassembled WGS sequence"/>
</dbReference>
<accession>A0A2N1NJL5</accession>
<dbReference type="EMBL" id="LLXL01000324">
    <property type="protein sequence ID" value="PKK74125.1"/>
    <property type="molecule type" value="Genomic_DNA"/>
</dbReference>
<proteinExistence type="predicted"/>
<organism evidence="2 3">
    <name type="scientific">Rhizophagus irregularis</name>
    <dbReference type="NCBI Taxonomy" id="588596"/>
    <lineage>
        <taxon>Eukaryota</taxon>
        <taxon>Fungi</taxon>
        <taxon>Fungi incertae sedis</taxon>
        <taxon>Mucoromycota</taxon>
        <taxon>Glomeromycotina</taxon>
        <taxon>Glomeromycetes</taxon>
        <taxon>Glomerales</taxon>
        <taxon>Glomeraceae</taxon>
        <taxon>Rhizophagus</taxon>
    </lineage>
</organism>
<sequence>MYLKIPSVAFLGFGTLGDGDEEDVGINTLIELANKPLKCDNIAPDEVVKVIKDYRAKNKIVYAPYQASDNSTEGAGKVRKKLEELEEIFMQTSNDMEWEHINREALRMIKRIISMAEQREIMREYTTLNDDFKKRLKDKNRKTDEREKRTIIETPPPWKPKESEENNKKKRQG</sequence>
<dbReference type="VEuPathDB" id="FungiDB:FUN_017613"/>
<reference evidence="2 3" key="1">
    <citation type="submission" date="2016-04" db="EMBL/GenBank/DDBJ databases">
        <title>Genome analyses suggest a sexual origin of heterokaryosis in a supposedly ancient asexual fungus.</title>
        <authorList>
            <person name="Ropars J."/>
            <person name="Sedzielewska K."/>
            <person name="Noel J."/>
            <person name="Charron P."/>
            <person name="Farinelli L."/>
            <person name="Marton T."/>
            <person name="Kruger M."/>
            <person name="Pelin A."/>
            <person name="Brachmann A."/>
            <person name="Corradi N."/>
        </authorList>
    </citation>
    <scope>NUCLEOTIDE SEQUENCE [LARGE SCALE GENOMIC DNA]</scope>
    <source>
        <strain evidence="2 3">C2</strain>
    </source>
</reference>
<dbReference type="AlphaFoldDB" id="A0A2N1NJL5"/>